<dbReference type="AlphaFoldDB" id="A0A7S2TNG1"/>
<feature type="region of interest" description="Disordered" evidence="1">
    <location>
        <begin position="1"/>
        <end position="49"/>
    </location>
</feature>
<evidence type="ECO:0000313" key="2">
    <source>
        <dbReference type="EMBL" id="CAD9761120.1"/>
    </source>
</evidence>
<proteinExistence type="predicted"/>
<dbReference type="EMBL" id="HBHP01013629">
    <property type="protein sequence ID" value="CAD9761120.1"/>
    <property type="molecule type" value="Transcribed_RNA"/>
</dbReference>
<organism evidence="2">
    <name type="scientific">Lotharella oceanica</name>
    <dbReference type="NCBI Taxonomy" id="641309"/>
    <lineage>
        <taxon>Eukaryota</taxon>
        <taxon>Sar</taxon>
        <taxon>Rhizaria</taxon>
        <taxon>Cercozoa</taxon>
        <taxon>Chlorarachniophyceae</taxon>
        <taxon>Lotharella</taxon>
    </lineage>
</organism>
<accession>A0A7S2TNG1</accession>
<protein>
    <submittedName>
        <fullName evidence="2">Uncharacterized protein</fullName>
    </submittedName>
</protein>
<feature type="region of interest" description="Disordered" evidence="1">
    <location>
        <begin position="148"/>
        <end position="183"/>
    </location>
</feature>
<reference evidence="2" key="1">
    <citation type="submission" date="2021-01" db="EMBL/GenBank/DDBJ databases">
        <authorList>
            <person name="Corre E."/>
            <person name="Pelletier E."/>
            <person name="Niang G."/>
            <person name="Scheremetjew M."/>
            <person name="Finn R."/>
            <person name="Kale V."/>
            <person name="Holt S."/>
            <person name="Cochrane G."/>
            <person name="Meng A."/>
            <person name="Brown T."/>
            <person name="Cohen L."/>
        </authorList>
    </citation>
    <scope>NUCLEOTIDE SEQUENCE</scope>
    <source>
        <strain evidence="2">CCMP622</strain>
    </source>
</reference>
<evidence type="ECO:0000256" key="1">
    <source>
        <dbReference type="SAM" id="MobiDB-lite"/>
    </source>
</evidence>
<sequence>MTHEMVPTMTTMRTSLMPPPTENEEAQTRRDEDEPGHTRSREKRSKSRFAELLRAPTMAEMVLADEINTERQCILKALRFIVRNDFFQDKDQEIEYETRDPRAILLEREKNSSHPGMGDYFEERYPHLSPRDLKYVAEAMQSIIPPKLFEPLNDEGTRHHRERRRISGSREIDITRELPPAPGLASTVEYVQQRYSRRQLNASV</sequence>
<gene>
    <name evidence="2" type="ORF">LSP00402_LOCUS8508</name>
</gene>
<feature type="compositionally biased region" description="Basic and acidic residues" evidence="1">
    <location>
        <begin position="26"/>
        <end position="39"/>
    </location>
</feature>
<feature type="compositionally biased region" description="Basic residues" evidence="1">
    <location>
        <begin position="158"/>
        <end position="167"/>
    </location>
</feature>
<name>A0A7S2TNG1_9EUKA</name>